<name>A0A8H7F1H3_AGABI</name>
<gene>
    <name evidence="2" type="ORF">Agabi119p4_5334</name>
</gene>
<dbReference type="Proteomes" id="UP000629468">
    <property type="component" value="Unassembled WGS sequence"/>
</dbReference>
<feature type="compositionally biased region" description="Acidic residues" evidence="1">
    <location>
        <begin position="280"/>
        <end position="308"/>
    </location>
</feature>
<proteinExistence type="predicted"/>
<accession>A0A8H7F1H3</accession>
<dbReference type="EMBL" id="JABXXO010000007">
    <property type="protein sequence ID" value="KAF7773167.1"/>
    <property type="molecule type" value="Genomic_DNA"/>
</dbReference>
<evidence type="ECO:0000313" key="3">
    <source>
        <dbReference type="Proteomes" id="UP000629468"/>
    </source>
</evidence>
<dbReference type="AlphaFoldDB" id="A0A8H7F1H3"/>
<organism evidence="2 3">
    <name type="scientific">Agaricus bisporus var. burnettii</name>
    <dbReference type="NCBI Taxonomy" id="192524"/>
    <lineage>
        <taxon>Eukaryota</taxon>
        <taxon>Fungi</taxon>
        <taxon>Dikarya</taxon>
        <taxon>Basidiomycota</taxon>
        <taxon>Agaricomycotina</taxon>
        <taxon>Agaricomycetes</taxon>
        <taxon>Agaricomycetidae</taxon>
        <taxon>Agaricales</taxon>
        <taxon>Agaricineae</taxon>
        <taxon>Agaricaceae</taxon>
        <taxon>Agaricus</taxon>
    </lineage>
</organism>
<sequence length="494" mass="54074">MSNTALPAYSRFHAIISASPASGLPPRPAPYPQPALTYIHHNAPKRRRIVNNGFKVLPRVLRDPSSSNARAASRQQPCNYASKDLLLEELKRSFKSSQTVDFHGSYHLVEPDMTHKQRVQSLTVDIWRATGYRFTVKDHPRINNGHKTRFWCSQDEAHRSKSSKIARLPDSASKPRISSAGEALAKVRYACKSRLLISSRDSTLTTIITVRLHHHVAHEPYVDISLPPELARAVYESFGWPPNGHDATITASSSTTADTLARLAEPGADATLLPIGYPRDEDDDADDDDLGDADADPDEDLDEEDDETMSPDIVTAVSVPPPSPLSVRPQASASTLVSVPSNVPSATLPSTVAPSLTVSAPTSSQLMQGQLSSQDSNSNPLPDPSNSSNFNSSQSNNLFNDGPTTLNPSSSASSPNSITATQLASVPQHDQAHYHQRMRAHISNIREFCSGLEYQLQFNDYRMLDVLEREGGSFLRLVQDCLRKEGRLDPNGEC</sequence>
<protein>
    <submittedName>
        <fullName evidence="2">Uncharacterized protein</fullName>
    </submittedName>
</protein>
<feature type="region of interest" description="Disordered" evidence="1">
    <location>
        <begin position="360"/>
        <end position="435"/>
    </location>
</feature>
<reference evidence="2 3" key="1">
    <citation type="journal article" name="Sci. Rep.">
        <title>Telomere-to-telomere assembled and centromere annotated genomes of the two main subspecies of the button mushroom Agaricus bisporus reveal especially polymorphic chromosome ends.</title>
        <authorList>
            <person name="Sonnenberg A.S.M."/>
            <person name="Sedaghat-Telgerd N."/>
            <person name="Lavrijssen B."/>
            <person name="Ohm R.A."/>
            <person name="Hendrickx P.M."/>
            <person name="Scholtmeijer K."/>
            <person name="Baars J.J.P."/>
            <person name="van Peer A."/>
        </authorList>
    </citation>
    <scope>NUCLEOTIDE SEQUENCE [LARGE SCALE GENOMIC DNA]</scope>
    <source>
        <strain evidence="2 3">H119_p4</strain>
    </source>
</reference>
<feature type="compositionally biased region" description="Low complexity" evidence="1">
    <location>
        <begin position="363"/>
        <end position="417"/>
    </location>
</feature>
<feature type="region of interest" description="Disordered" evidence="1">
    <location>
        <begin position="269"/>
        <end position="308"/>
    </location>
</feature>
<comment type="caution">
    <text evidence="2">The sequence shown here is derived from an EMBL/GenBank/DDBJ whole genome shotgun (WGS) entry which is preliminary data.</text>
</comment>
<evidence type="ECO:0000313" key="2">
    <source>
        <dbReference type="EMBL" id="KAF7773167.1"/>
    </source>
</evidence>
<evidence type="ECO:0000256" key="1">
    <source>
        <dbReference type="SAM" id="MobiDB-lite"/>
    </source>
</evidence>